<feature type="compositionally biased region" description="Basic and acidic residues" evidence="1">
    <location>
        <begin position="88"/>
        <end position="126"/>
    </location>
</feature>
<feature type="region of interest" description="Disordered" evidence="1">
    <location>
        <begin position="199"/>
        <end position="234"/>
    </location>
</feature>
<dbReference type="EC" id="3.5.4.10" evidence="2"/>
<sequence>DPARRGADQASPAVGLRQAGHRGLREGALRARGRDRLDGRHGRRAHRRGPRGPRDRGLHGLPRDHGRAGQDPAPEALRRAARAPRRAVAHDRRRGAVDRVRRPRLREPLPLRGDRRQARGVRARDRREHRHRRPDDDPRGSQERRVLRRGGQARELRRRPAGAARRRRAPLPRHPREPGRRGVRLHRALRLGHRAVVRREAGRLPRGDHERLREGRRPLLRREPAPARRLLLAG</sequence>
<name>A0A6J4T4Z0_9ACTN</name>
<dbReference type="GO" id="GO:0003937">
    <property type="term" value="F:IMP cyclohydrolase activity"/>
    <property type="evidence" value="ECO:0007669"/>
    <property type="project" value="UniProtKB-EC"/>
</dbReference>
<feature type="non-terminal residue" evidence="2">
    <location>
        <position position="234"/>
    </location>
</feature>
<keyword evidence="2" id="KW-0808">Transferase</keyword>
<feature type="compositionally biased region" description="Basic and acidic residues" evidence="1">
    <location>
        <begin position="52"/>
        <end position="68"/>
    </location>
</feature>
<keyword evidence="2" id="KW-0378">Hydrolase</keyword>
<feature type="non-terminal residue" evidence="2">
    <location>
        <position position="1"/>
    </location>
</feature>
<feature type="compositionally biased region" description="Basic and acidic residues" evidence="1">
    <location>
        <begin position="133"/>
        <end position="145"/>
    </location>
</feature>
<gene>
    <name evidence="2" type="ORF">AVDCRST_MAG30-2614</name>
</gene>
<feature type="compositionally biased region" description="Basic and acidic residues" evidence="1">
    <location>
        <begin position="23"/>
        <end position="40"/>
    </location>
</feature>
<dbReference type="AlphaFoldDB" id="A0A6J4T4Z0"/>
<feature type="region of interest" description="Disordered" evidence="1">
    <location>
        <begin position="1"/>
        <end position="184"/>
    </location>
</feature>
<dbReference type="EC" id="2.1.2.3" evidence="2"/>
<reference evidence="2" key="1">
    <citation type="submission" date="2020-02" db="EMBL/GenBank/DDBJ databases">
        <authorList>
            <person name="Meier V. D."/>
        </authorList>
    </citation>
    <scope>NUCLEOTIDE SEQUENCE</scope>
    <source>
        <strain evidence="2">AVDCRST_MAG30</strain>
    </source>
</reference>
<evidence type="ECO:0000256" key="1">
    <source>
        <dbReference type="SAM" id="MobiDB-lite"/>
    </source>
</evidence>
<evidence type="ECO:0000313" key="2">
    <source>
        <dbReference type="EMBL" id="CAA9513300.1"/>
    </source>
</evidence>
<dbReference type="GO" id="GO:0004643">
    <property type="term" value="F:phosphoribosylaminoimidazolecarboxamide formyltransferase activity"/>
    <property type="evidence" value="ECO:0007669"/>
    <property type="project" value="UniProtKB-EC"/>
</dbReference>
<feature type="compositionally biased region" description="Basic residues" evidence="1">
    <location>
        <begin position="156"/>
        <end position="173"/>
    </location>
</feature>
<feature type="compositionally biased region" description="Basic residues" evidence="1">
    <location>
        <begin position="41"/>
        <end position="51"/>
    </location>
</feature>
<proteinExistence type="predicted"/>
<feature type="compositionally biased region" description="Basic and acidic residues" evidence="1">
    <location>
        <begin position="199"/>
        <end position="226"/>
    </location>
</feature>
<accession>A0A6J4T4Z0</accession>
<protein>
    <submittedName>
        <fullName evidence="2">IMP cyclohydrolase / Phosphoribosylaminoimidazolecarboxamide formyltransferase</fullName>
        <ecNumber evidence="2">2.1.2.3</ecNumber>
        <ecNumber evidence="2">3.5.4.10</ecNumber>
    </submittedName>
</protein>
<dbReference type="EMBL" id="CADCVS010000340">
    <property type="protein sequence ID" value="CAA9513300.1"/>
    <property type="molecule type" value="Genomic_DNA"/>
</dbReference>
<organism evidence="2">
    <name type="scientific">uncultured Solirubrobacteraceae bacterium</name>
    <dbReference type="NCBI Taxonomy" id="1162706"/>
    <lineage>
        <taxon>Bacteria</taxon>
        <taxon>Bacillati</taxon>
        <taxon>Actinomycetota</taxon>
        <taxon>Thermoleophilia</taxon>
        <taxon>Solirubrobacterales</taxon>
        <taxon>Solirubrobacteraceae</taxon>
        <taxon>environmental samples</taxon>
    </lineage>
</organism>